<organism evidence="1 2">
    <name type="scientific">Colocasia esculenta</name>
    <name type="common">Wild taro</name>
    <name type="synonym">Arum esculentum</name>
    <dbReference type="NCBI Taxonomy" id="4460"/>
    <lineage>
        <taxon>Eukaryota</taxon>
        <taxon>Viridiplantae</taxon>
        <taxon>Streptophyta</taxon>
        <taxon>Embryophyta</taxon>
        <taxon>Tracheophyta</taxon>
        <taxon>Spermatophyta</taxon>
        <taxon>Magnoliopsida</taxon>
        <taxon>Liliopsida</taxon>
        <taxon>Araceae</taxon>
        <taxon>Aroideae</taxon>
        <taxon>Colocasieae</taxon>
        <taxon>Colocasia</taxon>
    </lineage>
</organism>
<keyword evidence="2" id="KW-1185">Reference proteome</keyword>
<accession>A0A843TC33</accession>
<dbReference type="Proteomes" id="UP000652761">
    <property type="component" value="Unassembled WGS sequence"/>
</dbReference>
<evidence type="ECO:0000313" key="1">
    <source>
        <dbReference type="EMBL" id="MQL67797.1"/>
    </source>
</evidence>
<protein>
    <submittedName>
        <fullName evidence="1">Uncharacterized protein</fullName>
    </submittedName>
</protein>
<dbReference type="EMBL" id="NMUH01000001">
    <property type="protein sequence ID" value="MQL67797.1"/>
    <property type="molecule type" value="Genomic_DNA"/>
</dbReference>
<dbReference type="AlphaFoldDB" id="A0A843TC33"/>
<comment type="caution">
    <text evidence="1">The sequence shown here is derived from an EMBL/GenBank/DDBJ whole genome shotgun (WGS) entry which is preliminary data.</text>
</comment>
<evidence type="ECO:0000313" key="2">
    <source>
        <dbReference type="Proteomes" id="UP000652761"/>
    </source>
</evidence>
<name>A0A843TC33_COLES</name>
<proteinExistence type="predicted"/>
<reference evidence="1" key="1">
    <citation type="submission" date="2017-07" db="EMBL/GenBank/DDBJ databases">
        <title>Taro Niue Genome Assembly and Annotation.</title>
        <authorList>
            <person name="Atibalentja N."/>
            <person name="Keating K."/>
            <person name="Fields C.J."/>
        </authorList>
    </citation>
    <scope>NUCLEOTIDE SEQUENCE</scope>
    <source>
        <strain evidence="1">Niue_2</strain>
        <tissue evidence="1">Leaf</tissue>
    </source>
</reference>
<sequence>MVATLLDAATASEKLCLAVSRCFSLLMVLVLRRGRAVRAGRVLGLSGAGRRRSFLREGPNGFVLRVEVRLLSSDRARAGRRRRGGSRSPRS</sequence>
<gene>
    <name evidence="1" type="ORF">Taro_000002</name>
</gene>